<proteinExistence type="predicted"/>
<feature type="coiled-coil region" evidence="1">
    <location>
        <begin position="30"/>
        <end position="64"/>
    </location>
</feature>
<sequence length="82" mass="9775">MDLSKEEQNYFCRELFAKLENTFNLDVTNLKTADDKIKKLEQRKRKLEAELITLKNLYDTIKATNLTFKNNRGRGYANSYRH</sequence>
<organism evidence="2 3">
    <name type="scientific">Cotesia glomerata</name>
    <name type="common">Lepidopteran parasitic wasp</name>
    <name type="synonym">Apanteles glomeratus</name>
    <dbReference type="NCBI Taxonomy" id="32391"/>
    <lineage>
        <taxon>Eukaryota</taxon>
        <taxon>Metazoa</taxon>
        <taxon>Ecdysozoa</taxon>
        <taxon>Arthropoda</taxon>
        <taxon>Hexapoda</taxon>
        <taxon>Insecta</taxon>
        <taxon>Pterygota</taxon>
        <taxon>Neoptera</taxon>
        <taxon>Endopterygota</taxon>
        <taxon>Hymenoptera</taxon>
        <taxon>Apocrita</taxon>
        <taxon>Ichneumonoidea</taxon>
        <taxon>Braconidae</taxon>
        <taxon>Microgastrinae</taxon>
        <taxon>Cotesia</taxon>
    </lineage>
</organism>
<name>A0AAV7IAE2_COTGL</name>
<reference evidence="2 3" key="1">
    <citation type="journal article" date="2021" name="J. Hered.">
        <title>A chromosome-level genome assembly of the parasitoid wasp, Cotesia glomerata (Hymenoptera: Braconidae).</title>
        <authorList>
            <person name="Pinto B.J."/>
            <person name="Weis J.J."/>
            <person name="Gamble T."/>
            <person name="Ode P.J."/>
            <person name="Paul R."/>
            <person name="Zaspel J.M."/>
        </authorList>
    </citation>
    <scope>NUCLEOTIDE SEQUENCE [LARGE SCALE GENOMIC DNA]</scope>
    <source>
        <strain evidence="2">CgM1</strain>
    </source>
</reference>
<evidence type="ECO:0000313" key="2">
    <source>
        <dbReference type="EMBL" id="KAH0548497.1"/>
    </source>
</evidence>
<keyword evidence="1" id="KW-0175">Coiled coil</keyword>
<dbReference type="EMBL" id="JAHXZJ010001865">
    <property type="protein sequence ID" value="KAH0548497.1"/>
    <property type="molecule type" value="Genomic_DNA"/>
</dbReference>
<gene>
    <name evidence="2" type="ORF">KQX54_001907</name>
</gene>
<dbReference type="AlphaFoldDB" id="A0AAV7IAE2"/>
<protein>
    <submittedName>
        <fullName evidence="2">Uncharacterized protein</fullName>
    </submittedName>
</protein>
<comment type="caution">
    <text evidence="2">The sequence shown here is derived from an EMBL/GenBank/DDBJ whole genome shotgun (WGS) entry which is preliminary data.</text>
</comment>
<evidence type="ECO:0000313" key="3">
    <source>
        <dbReference type="Proteomes" id="UP000826195"/>
    </source>
</evidence>
<keyword evidence="3" id="KW-1185">Reference proteome</keyword>
<evidence type="ECO:0000256" key="1">
    <source>
        <dbReference type="SAM" id="Coils"/>
    </source>
</evidence>
<accession>A0AAV7IAE2</accession>
<dbReference type="Proteomes" id="UP000826195">
    <property type="component" value="Unassembled WGS sequence"/>
</dbReference>